<comment type="caution">
    <text evidence="1">The sequence shown here is derived from an EMBL/GenBank/DDBJ whole genome shotgun (WGS) entry which is preliminary data.</text>
</comment>
<proteinExistence type="predicted"/>
<evidence type="ECO:0000313" key="1">
    <source>
        <dbReference type="EMBL" id="TQE05713.1"/>
    </source>
</evidence>
<dbReference type="EMBL" id="VIEB01000116">
    <property type="protein sequence ID" value="TQE05713.1"/>
    <property type="molecule type" value="Genomic_DNA"/>
</dbReference>
<accession>A0A540N589</accession>
<sequence>MAVRRRSLPLCLGRNFHHLQTFVVNEGDRDEEGALGLGTGDQAKELLGGAGLAEETKTSVLERALMSP</sequence>
<evidence type="ECO:0000313" key="2">
    <source>
        <dbReference type="Proteomes" id="UP000315295"/>
    </source>
</evidence>
<organism evidence="1 2">
    <name type="scientific">Malus baccata</name>
    <name type="common">Siberian crab apple</name>
    <name type="synonym">Pyrus baccata</name>
    <dbReference type="NCBI Taxonomy" id="106549"/>
    <lineage>
        <taxon>Eukaryota</taxon>
        <taxon>Viridiplantae</taxon>
        <taxon>Streptophyta</taxon>
        <taxon>Embryophyta</taxon>
        <taxon>Tracheophyta</taxon>
        <taxon>Spermatophyta</taxon>
        <taxon>Magnoliopsida</taxon>
        <taxon>eudicotyledons</taxon>
        <taxon>Gunneridae</taxon>
        <taxon>Pentapetalae</taxon>
        <taxon>rosids</taxon>
        <taxon>fabids</taxon>
        <taxon>Rosales</taxon>
        <taxon>Rosaceae</taxon>
        <taxon>Amygdaloideae</taxon>
        <taxon>Maleae</taxon>
        <taxon>Malus</taxon>
    </lineage>
</organism>
<name>A0A540N589_MALBA</name>
<keyword evidence="2" id="KW-1185">Reference proteome</keyword>
<reference evidence="1 2" key="1">
    <citation type="journal article" date="2019" name="G3 (Bethesda)">
        <title>Sequencing of a Wild Apple (Malus baccata) Genome Unravels the Differences Between Cultivated and Wild Apple Species Regarding Disease Resistance and Cold Tolerance.</title>
        <authorList>
            <person name="Chen X."/>
        </authorList>
    </citation>
    <scope>NUCLEOTIDE SEQUENCE [LARGE SCALE GENOMIC DNA]</scope>
    <source>
        <strain evidence="2">cv. Shandingzi</strain>
        <tissue evidence="1">Leaves</tissue>
    </source>
</reference>
<protein>
    <submittedName>
        <fullName evidence="1">Uncharacterized protein</fullName>
    </submittedName>
</protein>
<dbReference type="AlphaFoldDB" id="A0A540N589"/>
<gene>
    <name evidence="1" type="ORF">C1H46_008619</name>
</gene>
<dbReference type="Proteomes" id="UP000315295">
    <property type="component" value="Unassembled WGS sequence"/>
</dbReference>